<name>K0SHM4_THAOC</name>
<dbReference type="EMBL" id="AGNL01016768">
    <property type="protein sequence ID" value="EJK64855.1"/>
    <property type="molecule type" value="Genomic_DNA"/>
</dbReference>
<evidence type="ECO:0000313" key="2">
    <source>
        <dbReference type="Proteomes" id="UP000266841"/>
    </source>
</evidence>
<comment type="caution">
    <text evidence="1">The sequence shown here is derived from an EMBL/GenBank/DDBJ whole genome shotgun (WGS) entry which is preliminary data.</text>
</comment>
<accession>K0SHM4</accession>
<feature type="non-terminal residue" evidence="1">
    <location>
        <position position="1"/>
    </location>
</feature>
<gene>
    <name evidence="1" type="ORF">THAOC_14366</name>
</gene>
<protein>
    <submittedName>
        <fullName evidence="1">Uncharacterized protein</fullName>
    </submittedName>
</protein>
<keyword evidence="2" id="KW-1185">Reference proteome</keyword>
<dbReference type="AlphaFoldDB" id="K0SHM4"/>
<sequence>QEATMTSYGTTALRALSMYESSDDEGESLGAAATSETTVLRDLMSIYESSDDEGAHEDFPHLLNEKNRGDEDHGGQVFTHLTTGADAAVANSICGATALQYLSISDESIVGNTMLKNDPSGSSPEGGLSFNRSGSFSDNAMLAELSGIVQAIDEQDNGSIDAGCMPDVDESGADSCILGILQHDGLPLSLEETRDDSSQKMVEVVDERSAALPLLLEETPDEATTLIEAMTSFPGPIHLYLSHLIGPASLPSQLALRSTLLSVSK</sequence>
<evidence type="ECO:0000313" key="1">
    <source>
        <dbReference type="EMBL" id="EJK64855.1"/>
    </source>
</evidence>
<reference evidence="1 2" key="1">
    <citation type="journal article" date="2012" name="Genome Biol.">
        <title>Genome and low-iron response of an oceanic diatom adapted to chronic iron limitation.</title>
        <authorList>
            <person name="Lommer M."/>
            <person name="Specht M."/>
            <person name="Roy A.S."/>
            <person name="Kraemer L."/>
            <person name="Andreson R."/>
            <person name="Gutowska M.A."/>
            <person name="Wolf J."/>
            <person name="Bergner S.V."/>
            <person name="Schilhabel M.B."/>
            <person name="Klostermeier U.C."/>
            <person name="Beiko R.G."/>
            <person name="Rosenstiel P."/>
            <person name="Hippler M."/>
            <person name="Laroche J."/>
        </authorList>
    </citation>
    <scope>NUCLEOTIDE SEQUENCE [LARGE SCALE GENOMIC DNA]</scope>
    <source>
        <strain evidence="1 2">CCMP1005</strain>
    </source>
</reference>
<dbReference type="Proteomes" id="UP000266841">
    <property type="component" value="Unassembled WGS sequence"/>
</dbReference>
<organism evidence="1 2">
    <name type="scientific">Thalassiosira oceanica</name>
    <name type="common">Marine diatom</name>
    <dbReference type="NCBI Taxonomy" id="159749"/>
    <lineage>
        <taxon>Eukaryota</taxon>
        <taxon>Sar</taxon>
        <taxon>Stramenopiles</taxon>
        <taxon>Ochrophyta</taxon>
        <taxon>Bacillariophyta</taxon>
        <taxon>Coscinodiscophyceae</taxon>
        <taxon>Thalassiosirophycidae</taxon>
        <taxon>Thalassiosirales</taxon>
        <taxon>Thalassiosiraceae</taxon>
        <taxon>Thalassiosira</taxon>
    </lineage>
</organism>
<proteinExistence type="predicted"/>